<reference evidence="1" key="1">
    <citation type="journal article" date="2020" name="Microorganisms">
        <title>Reliable Identification of Environmental Pseudomonas Isolates Using the rpoD Gene.</title>
        <authorList>
            <consortium name="The Broad Institute Genome Sequencing Platform"/>
            <person name="Girard L."/>
            <person name="Lood C."/>
            <person name="Rokni-Zadeh H."/>
            <person name="van Noort V."/>
            <person name="Lavigne R."/>
            <person name="De Mot R."/>
        </authorList>
    </citation>
    <scope>NUCLEOTIDE SEQUENCE</scope>
    <source>
        <strain evidence="1">SWRI12</strain>
    </source>
</reference>
<organism evidence="1">
    <name type="scientific">Pseudomonas zanjanensis</name>
    <dbReference type="NCBI Taxonomy" id="2745496"/>
    <lineage>
        <taxon>Bacteria</taxon>
        <taxon>Pseudomonadati</taxon>
        <taxon>Pseudomonadota</taxon>
        <taxon>Gammaproteobacteria</taxon>
        <taxon>Pseudomonadales</taxon>
        <taxon>Pseudomonadaceae</taxon>
        <taxon>Pseudomonas</taxon>
    </lineage>
</organism>
<accession>A0A923FFX4</accession>
<comment type="caution">
    <text evidence="1">The sequence shown here is derived from an EMBL/GenBank/DDBJ whole genome shotgun (WGS) entry which is preliminary data.</text>
</comment>
<proteinExistence type="predicted"/>
<protein>
    <submittedName>
        <fullName evidence="1">Uncharacterized protein</fullName>
    </submittedName>
</protein>
<dbReference type="AlphaFoldDB" id="A0A923FFX4"/>
<dbReference type="EMBL" id="JABWRB010000018">
    <property type="protein sequence ID" value="MBC3390995.1"/>
    <property type="molecule type" value="Genomic_DNA"/>
</dbReference>
<evidence type="ECO:0000313" key="1">
    <source>
        <dbReference type="EMBL" id="MBC3390995.1"/>
    </source>
</evidence>
<name>A0A923FFX4_9PSED</name>
<reference evidence="1" key="2">
    <citation type="submission" date="2020-07" db="EMBL/GenBank/DDBJ databases">
        <authorList>
            <person name="Lood C."/>
            <person name="Girard L."/>
        </authorList>
    </citation>
    <scope>NUCLEOTIDE SEQUENCE</scope>
    <source>
        <strain evidence="1">SWRI12</strain>
    </source>
</reference>
<gene>
    <name evidence="1" type="ORF">HU715_15125</name>
</gene>
<sequence length="485" mass="53824">MSESADAPSSDSPKELPAPRVEELLSNVPGGQNNLLPEAATHSDLTVWFELWDHSDPTLSEEKVELFLDGKRVDCRTWNECIKPSDRYVTLPQEELRGNDGPHRLRYKATAYNNEVDDSAELEITLDTTPPDLAHNNQLLIDQDIIQNGLSEQYLNEHNGIITVTVPTYREPAPGDTITARWRNEHNGQLEEVTKDLDLNNYEDPIRLDFTEALIRRMGDGTRSISYHVADRAGNESVESTAVSFLVSVVRAPHYVPHPWITEAEGSPAEYADLTPSNVVAGATAKIPVDAVYYDDDVVHMQFGEPDEFGAIPVPVPWGTKEVRIPPGNIAAMFGKRVPVYYDVVLADTSNKKSGILTVAIGTFPSDRFHVPQLELPFTDPVSKGRITDTGVPVFQRAWAFISEACLVTITVSGKISLDETDSRIVLNRHRVLLAEVTAGIRVSLPKDFMVSLVSNRTFTVETKVSFNDGKDWTPFDHLTPGLID</sequence>